<keyword evidence="2" id="KW-1133">Transmembrane helix</keyword>
<organism evidence="3 4">
    <name type="scientific">Cyclonatronum proteinivorum</name>
    <dbReference type="NCBI Taxonomy" id="1457365"/>
    <lineage>
        <taxon>Bacteria</taxon>
        <taxon>Pseudomonadati</taxon>
        <taxon>Balneolota</taxon>
        <taxon>Balneolia</taxon>
        <taxon>Balneolales</taxon>
        <taxon>Cyclonatronaceae</taxon>
        <taxon>Cyclonatronum</taxon>
    </lineage>
</organism>
<dbReference type="KEGG" id="cprv:CYPRO_1076"/>
<dbReference type="AlphaFoldDB" id="A0A345UIN9"/>
<evidence type="ECO:0000256" key="1">
    <source>
        <dbReference type="SAM" id="MobiDB-lite"/>
    </source>
</evidence>
<dbReference type="RefSeq" id="WP_114983619.1">
    <property type="nucleotide sequence ID" value="NZ_CP027806.1"/>
</dbReference>
<keyword evidence="4" id="KW-1185">Reference proteome</keyword>
<name>A0A345UIN9_9BACT</name>
<keyword evidence="2" id="KW-0472">Membrane</keyword>
<reference evidence="3 4" key="1">
    <citation type="submission" date="2018-03" db="EMBL/GenBank/DDBJ databases">
        <title>Phenotypic and genomic properties of Cyclonatronum proteinivorum gen. nov., sp. nov., a haloalkaliphilic bacteroidete from soda lakes possessing Na+-translocating rhodopsin.</title>
        <authorList>
            <person name="Toshchakov S.V."/>
            <person name="Korzhenkov A."/>
            <person name="Samarov N.I."/>
            <person name="Kublanov I.V."/>
            <person name="Muntyan M.S."/>
            <person name="Sorokin D.Y."/>
        </authorList>
    </citation>
    <scope>NUCLEOTIDE SEQUENCE [LARGE SCALE GENOMIC DNA]</scope>
    <source>
        <strain evidence="3 4">Omega</strain>
    </source>
</reference>
<dbReference type="Proteomes" id="UP000254808">
    <property type="component" value="Chromosome"/>
</dbReference>
<proteinExistence type="predicted"/>
<dbReference type="OrthoDB" id="1524902at2"/>
<accession>A0A345UIN9</accession>
<evidence type="ECO:0000313" key="3">
    <source>
        <dbReference type="EMBL" id="AXJ00341.1"/>
    </source>
</evidence>
<evidence type="ECO:0008006" key="5">
    <source>
        <dbReference type="Google" id="ProtNLM"/>
    </source>
</evidence>
<dbReference type="EMBL" id="CP027806">
    <property type="protein sequence ID" value="AXJ00341.1"/>
    <property type="molecule type" value="Genomic_DNA"/>
</dbReference>
<keyword evidence="2" id="KW-0812">Transmembrane</keyword>
<feature type="transmembrane region" description="Helical" evidence="2">
    <location>
        <begin position="72"/>
        <end position="91"/>
    </location>
</feature>
<evidence type="ECO:0000313" key="4">
    <source>
        <dbReference type="Proteomes" id="UP000254808"/>
    </source>
</evidence>
<protein>
    <recommendedName>
        <fullName evidence="5">Cell division protein FtsL</fullName>
    </recommendedName>
</protein>
<gene>
    <name evidence="3" type="ORF">CYPRO_1076</name>
</gene>
<evidence type="ECO:0000256" key="2">
    <source>
        <dbReference type="SAM" id="Phobius"/>
    </source>
</evidence>
<sequence length="152" mass="17055">MSLYAERLSDAATTQQAEPAALPQFGERRQEKNTAQPVPGLPEAGTDIMTPKARKKIAAKAGRRKESMLRTYLFLFALGFVAMIYITHIFATEKLLQQVSAAEQELERVQMIHDARMLRYEQLTGPSAVFERATELGFEHAGPADYVIERGR</sequence>
<feature type="region of interest" description="Disordered" evidence="1">
    <location>
        <begin position="9"/>
        <end position="47"/>
    </location>
</feature>